<organism evidence="2 3">
    <name type="scientific">Sclerotinia trifoliorum</name>
    <dbReference type="NCBI Taxonomy" id="28548"/>
    <lineage>
        <taxon>Eukaryota</taxon>
        <taxon>Fungi</taxon>
        <taxon>Dikarya</taxon>
        <taxon>Ascomycota</taxon>
        <taxon>Pezizomycotina</taxon>
        <taxon>Leotiomycetes</taxon>
        <taxon>Helotiales</taxon>
        <taxon>Sclerotiniaceae</taxon>
        <taxon>Sclerotinia</taxon>
    </lineage>
</organism>
<evidence type="ECO:0000313" key="3">
    <source>
        <dbReference type="Proteomes" id="UP000624404"/>
    </source>
</evidence>
<evidence type="ECO:0000313" key="2">
    <source>
        <dbReference type="EMBL" id="CAD6446751.1"/>
    </source>
</evidence>
<dbReference type="EMBL" id="CAJHIA010000021">
    <property type="protein sequence ID" value="CAD6446751.1"/>
    <property type="molecule type" value="Genomic_DNA"/>
</dbReference>
<comment type="caution">
    <text evidence="2">The sequence shown here is derived from an EMBL/GenBank/DDBJ whole genome shotgun (WGS) entry which is preliminary data.</text>
</comment>
<proteinExistence type="predicted"/>
<sequence length="451" mass="51700">MLQTFVRMGGQAFASHVPPIHTPRMTQEVYDKALKQSQAILRKFYSKVASAIEGPGKTTYGDVDILVTSPLKNAFSPVESVADRLKKALNAVAWIQVEGNPTINFAVPQPDESIKNMVGEIGKNLTKFKDNASERWYIQVDVHTCKDVHEFEWELFHSAHGDLWNIIGTTIRRFGLTINNHGLFIRNPEIELADRKKSMVFLTDDPGKILDFLGLDQDRWWKRFDTQQEMFEYAASCRMFWVRDVVEDEAEGDVTGQEGGAEGKKKLKHNDRQRLAKRPIFRAWVDEFIPQCREEGKYSDVKITREEIRDEVFEKFGVKKEYETRQHDWNLARHLVELVNDGIKGNIPVDGVNDQMRSAATKVMKGIIMEGELYDGSVPAAAMKDEKGFYNLELVKHFVAENWENAGRIGIARQQVKAREAMKAKAKKKAKAERDSRLQTRHDTDSNNIRE</sequence>
<feature type="compositionally biased region" description="Basic and acidic residues" evidence="1">
    <location>
        <begin position="432"/>
        <end position="451"/>
    </location>
</feature>
<name>A0A8H2VZ53_9HELO</name>
<reference evidence="2" key="1">
    <citation type="submission" date="2020-10" db="EMBL/GenBank/DDBJ databases">
        <authorList>
            <person name="Kusch S."/>
        </authorList>
    </citation>
    <scope>NUCLEOTIDE SEQUENCE</scope>
    <source>
        <strain evidence="2">SwB9</strain>
    </source>
</reference>
<dbReference type="AlphaFoldDB" id="A0A8H2VZ53"/>
<gene>
    <name evidence="2" type="ORF">SCLTRI_LOCUS6543</name>
</gene>
<keyword evidence="3" id="KW-1185">Reference proteome</keyword>
<protein>
    <submittedName>
        <fullName evidence="2">319b9bd1-a32f-48e1-a71f-a97f740dbb37-CDS</fullName>
    </submittedName>
</protein>
<evidence type="ECO:0000256" key="1">
    <source>
        <dbReference type="SAM" id="MobiDB-lite"/>
    </source>
</evidence>
<accession>A0A8H2VZ53</accession>
<dbReference type="Proteomes" id="UP000624404">
    <property type="component" value="Unassembled WGS sequence"/>
</dbReference>
<dbReference type="OrthoDB" id="4708870at2759"/>
<feature type="region of interest" description="Disordered" evidence="1">
    <location>
        <begin position="420"/>
        <end position="451"/>
    </location>
</feature>